<gene>
    <name evidence="1" type="ORF">BO95DRAFT_412031</name>
</gene>
<dbReference type="EMBL" id="KZ825336">
    <property type="protein sequence ID" value="RAH46575.1"/>
    <property type="molecule type" value="Genomic_DNA"/>
</dbReference>
<reference evidence="1" key="1">
    <citation type="submission" date="2018-02" db="EMBL/GenBank/DDBJ databases">
        <title>The genomes of Aspergillus section Nigri reveals drivers in fungal speciation.</title>
        <authorList>
            <consortium name="DOE Joint Genome Institute"/>
            <person name="Vesth T.C."/>
            <person name="Nybo J."/>
            <person name="Theobald S."/>
            <person name="Brandl J."/>
            <person name="Frisvad J.C."/>
            <person name="Nielsen K.F."/>
            <person name="Lyhne E.K."/>
            <person name="Kogle M.E."/>
            <person name="Kuo A."/>
            <person name="Riley R."/>
            <person name="Clum A."/>
            <person name="Nolan M."/>
            <person name="Lipzen A."/>
            <person name="Salamov A."/>
            <person name="Henrissat B."/>
            <person name="Wiebenga A."/>
            <person name="De vries R.P."/>
            <person name="Grigoriev I.V."/>
            <person name="Mortensen U.H."/>
            <person name="Andersen M.R."/>
            <person name="Baker S.E."/>
        </authorList>
    </citation>
    <scope>NUCLEOTIDE SEQUENCE</scope>
    <source>
        <strain evidence="1">CBS 621.78</strain>
    </source>
</reference>
<proteinExistence type="predicted"/>
<protein>
    <submittedName>
        <fullName evidence="1">Uncharacterized protein</fullName>
    </submittedName>
</protein>
<keyword evidence="2" id="KW-1185">Reference proteome</keyword>
<evidence type="ECO:0000313" key="1">
    <source>
        <dbReference type="EMBL" id="RAH46575.1"/>
    </source>
</evidence>
<sequence>MTSVSIGQAEDGHCPAWPQDEVTELSAYLRTDLFFPPLEGYCDPIVIGDTQGELLAPPSTIMTDTVIGDSREPSWPEQYPNLVAPKSLVSMEGSAESQPLCVNLMEIPTLSTRMGLDGCLSGEAHTPAVVVGGRDDSATCALRFPEAPMPSYHQNVSTVDGLYFCQHRACVTKTGFSRKRDLQKHMRIHFKPVECPICTVTTAQQIHMRRHIEVHHGGWARQLWQVGAVCNLCGKSFTRRDNLRRHYRTQHEGISSLSVSD</sequence>
<dbReference type="Proteomes" id="UP000249057">
    <property type="component" value="Unassembled WGS sequence"/>
</dbReference>
<name>A0ACD1GBA8_9EURO</name>
<accession>A0ACD1GBA8</accession>
<organism evidence="1 2">
    <name type="scientific">Aspergillus brunneoviolaceus CBS 621.78</name>
    <dbReference type="NCBI Taxonomy" id="1450534"/>
    <lineage>
        <taxon>Eukaryota</taxon>
        <taxon>Fungi</taxon>
        <taxon>Dikarya</taxon>
        <taxon>Ascomycota</taxon>
        <taxon>Pezizomycotina</taxon>
        <taxon>Eurotiomycetes</taxon>
        <taxon>Eurotiomycetidae</taxon>
        <taxon>Eurotiales</taxon>
        <taxon>Aspergillaceae</taxon>
        <taxon>Aspergillus</taxon>
        <taxon>Aspergillus subgen. Circumdati</taxon>
    </lineage>
</organism>
<evidence type="ECO:0000313" key="2">
    <source>
        <dbReference type="Proteomes" id="UP000249057"/>
    </source>
</evidence>